<evidence type="ECO:0000256" key="3">
    <source>
        <dbReference type="ARBA" id="ARBA00022989"/>
    </source>
</evidence>
<feature type="transmembrane region" description="Helical" evidence="7">
    <location>
        <begin position="90"/>
        <end position="111"/>
    </location>
</feature>
<feature type="transmembrane region" description="Helical" evidence="7">
    <location>
        <begin position="206"/>
        <end position="228"/>
    </location>
</feature>
<keyword evidence="4 7" id="KW-0472">Membrane</keyword>
<feature type="transmembrane region" description="Helical" evidence="7">
    <location>
        <begin position="123"/>
        <end position="145"/>
    </location>
</feature>
<evidence type="ECO:0000256" key="5">
    <source>
        <dbReference type="ARBA" id="ARBA00038359"/>
    </source>
</evidence>
<name>A0A2B7WP27_9EURO</name>
<feature type="transmembrane region" description="Helical" evidence="7">
    <location>
        <begin position="248"/>
        <end position="270"/>
    </location>
</feature>
<dbReference type="OrthoDB" id="5329176at2759"/>
<dbReference type="PANTHER" id="PTHR33048:SF123">
    <property type="entry name" value="INTEGRAL MEMBRANE PROTEIN"/>
    <property type="match status" value="1"/>
</dbReference>
<evidence type="ECO:0000313" key="10">
    <source>
        <dbReference type="Proteomes" id="UP000223968"/>
    </source>
</evidence>
<accession>A0A2B7WP27</accession>
<organism evidence="9 10">
    <name type="scientific">Helicocarpus griseus UAMH5409</name>
    <dbReference type="NCBI Taxonomy" id="1447875"/>
    <lineage>
        <taxon>Eukaryota</taxon>
        <taxon>Fungi</taxon>
        <taxon>Dikarya</taxon>
        <taxon>Ascomycota</taxon>
        <taxon>Pezizomycotina</taxon>
        <taxon>Eurotiomycetes</taxon>
        <taxon>Eurotiomycetidae</taxon>
        <taxon>Onygenales</taxon>
        <taxon>Ajellomycetaceae</taxon>
        <taxon>Helicocarpus</taxon>
    </lineage>
</organism>
<reference evidence="9 10" key="1">
    <citation type="submission" date="2017-10" db="EMBL/GenBank/DDBJ databases">
        <title>Comparative genomics in systemic dimorphic fungi from Ajellomycetaceae.</title>
        <authorList>
            <person name="Munoz J.F."/>
            <person name="Mcewen J.G."/>
            <person name="Clay O.K."/>
            <person name="Cuomo C.A."/>
        </authorList>
    </citation>
    <scope>NUCLEOTIDE SEQUENCE [LARGE SCALE GENOMIC DNA]</scope>
    <source>
        <strain evidence="9 10">UAMH5409</strain>
    </source>
</reference>
<keyword evidence="10" id="KW-1185">Reference proteome</keyword>
<feature type="transmembrane region" description="Helical" evidence="7">
    <location>
        <begin position="172"/>
        <end position="194"/>
    </location>
</feature>
<dbReference type="AlphaFoldDB" id="A0A2B7WP27"/>
<dbReference type="EMBL" id="PDNB01000176">
    <property type="protein sequence ID" value="PGH01134.1"/>
    <property type="molecule type" value="Genomic_DNA"/>
</dbReference>
<evidence type="ECO:0000256" key="6">
    <source>
        <dbReference type="SAM" id="MobiDB-lite"/>
    </source>
</evidence>
<dbReference type="InterPro" id="IPR049326">
    <property type="entry name" value="Rhodopsin_dom_fungi"/>
</dbReference>
<sequence>MPETLGPAVLATSFTFVSASTCIVGIRFYCRHFLVGALRIYDHLMLLALLLTWGIAVINYFQVKYGTGIHAKDQDPIIGMQNLKGTLKSWYTYQMVYLIDLCAVKFSILTFYHAMSARRSHRLSVYITMAIVAAFTVAMVFVNAFECDKPSDAWSTEILLQDKGSCHDLHPIYYSQAAFNIASDIAILLLPMPVLRKLNMKRNKRFALIGIFSVGSFAVIASIIRIYALHVWSSDASDVPYTGANILIWSQVEINIAIISASIPSLKVLFNRTFSGDATYKNSQGYYSRYGHQSWHRRGQSQTGLVTSITASVSKSRHKSVDHIEELKGMPKLHVRGHRDDSSDERLVNENSIVNETRWSTVDKSRHHPRNNNSWRRDTLHKPDIHVSRSVVVESTSRSELRSQQDQDSPDSPHGGHSQWSGSYKI</sequence>
<comment type="similarity">
    <text evidence="5">Belongs to the SAT4 family.</text>
</comment>
<dbReference type="Pfam" id="PF20684">
    <property type="entry name" value="Fung_rhodopsin"/>
    <property type="match status" value="1"/>
</dbReference>
<comment type="subcellular location">
    <subcellularLocation>
        <location evidence="1">Membrane</location>
        <topology evidence="1">Multi-pass membrane protein</topology>
    </subcellularLocation>
</comment>
<feature type="transmembrane region" description="Helical" evidence="7">
    <location>
        <begin position="41"/>
        <end position="61"/>
    </location>
</feature>
<protein>
    <recommendedName>
        <fullName evidence="8">Rhodopsin domain-containing protein</fullName>
    </recommendedName>
</protein>
<dbReference type="InterPro" id="IPR052337">
    <property type="entry name" value="SAT4-like"/>
</dbReference>
<keyword evidence="2 7" id="KW-0812">Transmembrane</keyword>
<feature type="region of interest" description="Disordered" evidence="6">
    <location>
        <begin position="359"/>
        <end position="426"/>
    </location>
</feature>
<keyword evidence="3 7" id="KW-1133">Transmembrane helix</keyword>
<dbReference type="GO" id="GO:0016020">
    <property type="term" value="C:membrane"/>
    <property type="evidence" value="ECO:0007669"/>
    <property type="project" value="UniProtKB-SubCell"/>
</dbReference>
<proteinExistence type="inferred from homology"/>
<feature type="transmembrane region" description="Helical" evidence="7">
    <location>
        <begin position="6"/>
        <end position="29"/>
    </location>
</feature>
<evidence type="ECO:0000256" key="2">
    <source>
        <dbReference type="ARBA" id="ARBA00022692"/>
    </source>
</evidence>
<dbReference type="Proteomes" id="UP000223968">
    <property type="component" value="Unassembled WGS sequence"/>
</dbReference>
<evidence type="ECO:0000259" key="8">
    <source>
        <dbReference type="Pfam" id="PF20684"/>
    </source>
</evidence>
<dbReference type="PANTHER" id="PTHR33048">
    <property type="entry name" value="PTH11-LIKE INTEGRAL MEMBRANE PROTEIN (AFU_ORTHOLOGUE AFUA_5G11245)"/>
    <property type="match status" value="1"/>
</dbReference>
<evidence type="ECO:0000256" key="1">
    <source>
        <dbReference type="ARBA" id="ARBA00004141"/>
    </source>
</evidence>
<feature type="domain" description="Rhodopsin" evidence="8">
    <location>
        <begin position="26"/>
        <end position="272"/>
    </location>
</feature>
<feature type="compositionally biased region" description="Basic and acidic residues" evidence="6">
    <location>
        <begin position="375"/>
        <end position="387"/>
    </location>
</feature>
<comment type="caution">
    <text evidence="9">The sequence shown here is derived from an EMBL/GenBank/DDBJ whole genome shotgun (WGS) entry which is preliminary data.</text>
</comment>
<evidence type="ECO:0000313" key="9">
    <source>
        <dbReference type="EMBL" id="PGH01134.1"/>
    </source>
</evidence>
<evidence type="ECO:0000256" key="4">
    <source>
        <dbReference type="ARBA" id="ARBA00023136"/>
    </source>
</evidence>
<evidence type="ECO:0000256" key="7">
    <source>
        <dbReference type="SAM" id="Phobius"/>
    </source>
</evidence>
<gene>
    <name evidence="9" type="ORF">AJ79_08005</name>
</gene>
<dbReference type="STRING" id="1447875.A0A2B7WP27"/>